<dbReference type="PROSITE" id="PS01136">
    <property type="entry name" value="UPF0034"/>
    <property type="match status" value="1"/>
</dbReference>
<dbReference type="InterPro" id="IPR013785">
    <property type="entry name" value="Aldolase_TIM"/>
</dbReference>
<evidence type="ECO:0000259" key="10">
    <source>
        <dbReference type="Pfam" id="PF01207"/>
    </source>
</evidence>
<keyword evidence="4" id="KW-0507">mRNA processing</keyword>
<dbReference type="GeneID" id="91094963"/>
<dbReference type="AlphaFoldDB" id="A0AAX4JXU5"/>
<sequence length="434" mass="48844">MSSIYDDPDATEEQLFAELPEPLNISPSTILNEYENINVLAPLVRCSKLPFRHLVSLYETHITYTPMILAEEFSRAQIARISDFSTSSNERGVFWLNPSSGSSSTTTSRKGKEVIRVSHPNDLQKYNLSHDRNDDDEQQQQQQQHITYHQSHYGNGTRRPFQPTKPNKQSELVKGKLIAQFASPNSKSLVDAAELVSPYVDGIDLNCGCPQRWAYNEGIGCALLRKPELIKDMVKSVKDRMGHNWSVSIKIRIDPDLKNTDTLIRNALQAGISYLTIHGRTRHQPSTDPVNLDGIKFAVETVGGQVPCIGNGDIWTYDDVKEMREKSGVKGVMAARGLLANPALFSNYSITPSHAISQFISISNSYGLIFPLFHRHLSYMLENNFTTRNEKVWFNSLSSSTAAIDWLENRGLDWKSIRGSQWDGRRGRGILSNT</sequence>
<proteinExistence type="predicted"/>
<comment type="catalytic activity">
    <reaction evidence="7">
        <text>a 5,6-dihydrouridine in mRNA + NAD(+) = a uridine in mRNA + NADH + H(+)</text>
        <dbReference type="Rhea" id="RHEA:69851"/>
        <dbReference type="Rhea" id="RHEA-COMP:14658"/>
        <dbReference type="Rhea" id="RHEA-COMP:17789"/>
        <dbReference type="ChEBI" id="CHEBI:15378"/>
        <dbReference type="ChEBI" id="CHEBI:57540"/>
        <dbReference type="ChEBI" id="CHEBI:57945"/>
        <dbReference type="ChEBI" id="CHEBI:65315"/>
        <dbReference type="ChEBI" id="CHEBI:74443"/>
    </reaction>
    <physiologicalReaction direction="right-to-left" evidence="7">
        <dbReference type="Rhea" id="RHEA:69853"/>
    </physiologicalReaction>
</comment>
<evidence type="ECO:0000256" key="2">
    <source>
        <dbReference type="ARBA" id="ARBA00022630"/>
    </source>
</evidence>
<evidence type="ECO:0000313" key="12">
    <source>
        <dbReference type="Proteomes" id="UP001355207"/>
    </source>
</evidence>
<dbReference type="Gene3D" id="3.20.20.70">
    <property type="entry name" value="Aldolase class I"/>
    <property type="match status" value="1"/>
</dbReference>
<dbReference type="GO" id="GO:0017150">
    <property type="term" value="F:tRNA dihydrouridine synthase activity"/>
    <property type="evidence" value="ECO:0007669"/>
    <property type="project" value="InterPro"/>
</dbReference>
<accession>A0AAX4JXU5</accession>
<evidence type="ECO:0000256" key="6">
    <source>
        <dbReference type="ARBA" id="ARBA00023002"/>
    </source>
</evidence>
<dbReference type="Pfam" id="PF01207">
    <property type="entry name" value="Dus"/>
    <property type="match status" value="2"/>
</dbReference>
<keyword evidence="3" id="KW-0288">FMN</keyword>
<protein>
    <recommendedName>
        <fullName evidence="10">DUS-like FMN-binding domain-containing protein</fullName>
    </recommendedName>
</protein>
<dbReference type="EMBL" id="CP144102">
    <property type="protein sequence ID" value="WWC89370.1"/>
    <property type="molecule type" value="Genomic_DNA"/>
</dbReference>
<organism evidence="11 12">
    <name type="scientific">Kwoniella dendrophila CBS 6074</name>
    <dbReference type="NCBI Taxonomy" id="1295534"/>
    <lineage>
        <taxon>Eukaryota</taxon>
        <taxon>Fungi</taxon>
        <taxon>Dikarya</taxon>
        <taxon>Basidiomycota</taxon>
        <taxon>Agaricomycotina</taxon>
        <taxon>Tremellomycetes</taxon>
        <taxon>Tremellales</taxon>
        <taxon>Cryptococcaceae</taxon>
        <taxon>Kwoniella</taxon>
    </lineage>
</organism>
<comment type="catalytic activity">
    <reaction evidence="8">
        <text>a 5,6-dihydrouridine in mRNA + NADP(+) = a uridine in mRNA + NADPH + H(+)</text>
        <dbReference type="Rhea" id="RHEA:69855"/>
        <dbReference type="Rhea" id="RHEA-COMP:14658"/>
        <dbReference type="Rhea" id="RHEA-COMP:17789"/>
        <dbReference type="ChEBI" id="CHEBI:15378"/>
        <dbReference type="ChEBI" id="CHEBI:57783"/>
        <dbReference type="ChEBI" id="CHEBI:58349"/>
        <dbReference type="ChEBI" id="CHEBI:65315"/>
        <dbReference type="ChEBI" id="CHEBI:74443"/>
    </reaction>
    <physiologicalReaction direction="right-to-left" evidence="8">
        <dbReference type="Rhea" id="RHEA:69857"/>
    </physiologicalReaction>
</comment>
<dbReference type="PANTHER" id="PTHR11082:SF31">
    <property type="entry name" value="TRNA-DIHYDROURIDINE(20A_20B) SYNTHASE [NAD(P)+]-LIKE"/>
    <property type="match status" value="1"/>
</dbReference>
<dbReference type="PANTHER" id="PTHR11082">
    <property type="entry name" value="TRNA-DIHYDROURIDINE SYNTHASE"/>
    <property type="match status" value="1"/>
</dbReference>
<dbReference type="InterPro" id="IPR018517">
    <property type="entry name" value="tRNA_hU_synthase_CS"/>
</dbReference>
<evidence type="ECO:0000256" key="1">
    <source>
        <dbReference type="ARBA" id="ARBA00001917"/>
    </source>
</evidence>
<dbReference type="SUPFAM" id="SSF51395">
    <property type="entry name" value="FMN-linked oxidoreductases"/>
    <property type="match status" value="1"/>
</dbReference>
<feature type="compositionally biased region" description="Low complexity" evidence="9">
    <location>
        <begin position="99"/>
        <end position="108"/>
    </location>
</feature>
<comment type="cofactor">
    <cofactor evidence="1">
        <name>FMN</name>
        <dbReference type="ChEBI" id="CHEBI:58210"/>
    </cofactor>
</comment>
<dbReference type="InterPro" id="IPR035587">
    <property type="entry name" value="DUS-like_FMN-bd"/>
</dbReference>
<feature type="domain" description="DUS-like FMN-binding" evidence="10">
    <location>
        <begin position="170"/>
        <end position="384"/>
    </location>
</feature>
<name>A0AAX4JXU5_9TREE</name>
<keyword evidence="6" id="KW-0560">Oxidoreductase</keyword>
<keyword evidence="12" id="KW-1185">Reference proteome</keyword>
<feature type="domain" description="DUS-like FMN-binding" evidence="10">
    <location>
        <begin position="40"/>
        <end position="90"/>
    </location>
</feature>
<dbReference type="CDD" id="cd02801">
    <property type="entry name" value="DUS_like_FMN"/>
    <property type="match status" value="1"/>
</dbReference>
<evidence type="ECO:0000256" key="8">
    <source>
        <dbReference type="ARBA" id="ARBA00049447"/>
    </source>
</evidence>
<dbReference type="GO" id="GO:0050660">
    <property type="term" value="F:flavin adenine dinucleotide binding"/>
    <property type="evidence" value="ECO:0007669"/>
    <property type="project" value="InterPro"/>
</dbReference>
<evidence type="ECO:0000256" key="3">
    <source>
        <dbReference type="ARBA" id="ARBA00022643"/>
    </source>
</evidence>
<evidence type="ECO:0000256" key="9">
    <source>
        <dbReference type="SAM" id="MobiDB-lite"/>
    </source>
</evidence>
<dbReference type="RefSeq" id="XP_066076133.1">
    <property type="nucleotide sequence ID" value="XM_066220036.1"/>
</dbReference>
<evidence type="ECO:0000256" key="4">
    <source>
        <dbReference type="ARBA" id="ARBA00022664"/>
    </source>
</evidence>
<dbReference type="Proteomes" id="UP001355207">
    <property type="component" value="Chromosome 5"/>
</dbReference>
<evidence type="ECO:0000256" key="5">
    <source>
        <dbReference type="ARBA" id="ARBA00022694"/>
    </source>
</evidence>
<keyword evidence="5" id="KW-0819">tRNA processing</keyword>
<evidence type="ECO:0000313" key="11">
    <source>
        <dbReference type="EMBL" id="WWC89370.1"/>
    </source>
</evidence>
<feature type="region of interest" description="Disordered" evidence="9">
    <location>
        <begin position="95"/>
        <end position="146"/>
    </location>
</feature>
<evidence type="ECO:0000256" key="7">
    <source>
        <dbReference type="ARBA" id="ARBA00048342"/>
    </source>
</evidence>
<reference evidence="11 12" key="1">
    <citation type="submission" date="2024-01" db="EMBL/GenBank/DDBJ databases">
        <title>Comparative genomics of Cryptococcus and Kwoniella reveals pathogenesis evolution and contrasting modes of karyotype evolution via chromosome fusion or intercentromeric recombination.</title>
        <authorList>
            <person name="Coelho M.A."/>
            <person name="David-Palma M."/>
            <person name="Shea T."/>
            <person name="Bowers K."/>
            <person name="McGinley-Smith S."/>
            <person name="Mohammad A.W."/>
            <person name="Gnirke A."/>
            <person name="Yurkov A.M."/>
            <person name="Nowrousian M."/>
            <person name="Sun S."/>
            <person name="Cuomo C.A."/>
            <person name="Heitman J."/>
        </authorList>
    </citation>
    <scope>NUCLEOTIDE SEQUENCE [LARGE SCALE GENOMIC DNA]</scope>
    <source>
        <strain evidence="11 12">CBS 6074</strain>
    </source>
</reference>
<keyword evidence="2" id="KW-0285">Flavoprotein</keyword>
<gene>
    <name evidence="11" type="ORF">L201_004293</name>
</gene>
<dbReference type="GO" id="GO:0006397">
    <property type="term" value="P:mRNA processing"/>
    <property type="evidence" value="ECO:0007669"/>
    <property type="project" value="UniProtKB-KW"/>
</dbReference>